<evidence type="ECO:0000313" key="2">
    <source>
        <dbReference type="Proteomes" id="UP000654075"/>
    </source>
</evidence>
<dbReference type="AlphaFoldDB" id="A0A813G4S4"/>
<sequence length="77" mass="8403">VGHADWGGWCQELLRGDLQKPAAAGHQNDQALDQLPPIMPVRCAERGELQAAGGVDGERLYSLVVRHFLASLSKRKL</sequence>
<dbReference type="Proteomes" id="UP000654075">
    <property type="component" value="Unassembled WGS sequence"/>
</dbReference>
<dbReference type="EMBL" id="CAJNNV010026954">
    <property type="protein sequence ID" value="CAE8619311.1"/>
    <property type="molecule type" value="Genomic_DNA"/>
</dbReference>
<gene>
    <name evidence="1" type="ORF">PGLA1383_LOCUS36902</name>
</gene>
<name>A0A813G4S4_POLGL</name>
<protein>
    <submittedName>
        <fullName evidence="1">Uncharacterized protein</fullName>
    </submittedName>
</protein>
<feature type="non-terminal residue" evidence="1">
    <location>
        <position position="1"/>
    </location>
</feature>
<feature type="non-terminal residue" evidence="1">
    <location>
        <position position="77"/>
    </location>
</feature>
<evidence type="ECO:0000313" key="1">
    <source>
        <dbReference type="EMBL" id="CAE8619311.1"/>
    </source>
</evidence>
<proteinExistence type="predicted"/>
<organism evidence="1 2">
    <name type="scientific">Polarella glacialis</name>
    <name type="common">Dinoflagellate</name>
    <dbReference type="NCBI Taxonomy" id="89957"/>
    <lineage>
        <taxon>Eukaryota</taxon>
        <taxon>Sar</taxon>
        <taxon>Alveolata</taxon>
        <taxon>Dinophyceae</taxon>
        <taxon>Suessiales</taxon>
        <taxon>Suessiaceae</taxon>
        <taxon>Polarella</taxon>
    </lineage>
</organism>
<keyword evidence="2" id="KW-1185">Reference proteome</keyword>
<accession>A0A813G4S4</accession>
<reference evidence="1" key="1">
    <citation type="submission" date="2021-02" db="EMBL/GenBank/DDBJ databases">
        <authorList>
            <person name="Dougan E. K."/>
            <person name="Rhodes N."/>
            <person name="Thang M."/>
            <person name="Chan C."/>
        </authorList>
    </citation>
    <scope>NUCLEOTIDE SEQUENCE</scope>
</reference>
<comment type="caution">
    <text evidence="1">The sequence shown here is derived from an EMBL/GenBank/DDBJ whole genome shotgun (WGS) entry which is preliminary data.</text>
</comment>